<dbReference type="PANTHER" id="PTHR43531">
    <property type="entry name" value="PROTEIN ICFG"/>
    <property type="match status" value="1"/>
</dbReference>
<protein>
    <submittedName>
        <fullName evidence="14">Methyl-accepting chemotaxis protein</fullName>
    </submittedName>
</protein>
<keyword evidence="9" id="KW-0175">Coiled coil</keyword>
<dbReference type="Gene3D" id="3.30.450.20">
    <property type="entry name" value="PAS domain"/>
    <property type="match status" value="1"/>
</dbReference>
<keyword evidence="5 11" id="KW-1133">Transmembrane helix</keyword>
<dbReference type="GO" id="GO:0007165">
    <property type="term" value="P:signal transduction"/>
    <property type="evidence" value="ECO:0007669"/>
    <property type="project" value="UniProtKB-KW"/>
</dbReference>
<keyword evidence="15" id="KW-1185">Reference proteome</keyword>
<keyword evidence="8" id="KW-0807">Transducer</keyword>
<feature type="transmembrane region" description="Helical" evidence="11">
    <location>
        <begin position="284"/>
        <end position="305"/>
    </location>
</feature>
<dbReference type="PRINTS" id="PR00260">
    <property type="entry name" value="CHEMTRNSDUCR"/>
</dbReference>
<feature type="compositionally biased region" description="Polar residues" evidence="10">
    <location>
        <begin position="614"/>
        <end position="626"/>
    </location>
</feature>
<dbReference type="InterPro" id="IPR000727">
    <property type="entry name" value="T_SNARE_dom"/>
</dbReference>
<proteinExistence type="inferred from homology"/>
<evidence type="ECO:0000256" key="5">
    <source>
        <dbReference type="ARBA" id="ARBA00022989"/>
    </source>
</evidence>
<evidence type="ECO:0000256" key="11">
    <source>
        <dbReference type="SAM" id="Phobius"/>
    </source>
</evidence>
<feature type="coiled-coil region" evidence="9">
    <location>
        <begin position="541"/>
        <end position="568"/>
    </location>
</feature>
<dbReference type="InterPro" id="IPR004090">
    <property type="entry name" value="Chemotax_Me-accpt_rcpt"/>
</dbReference>
<dbReference type="GO" id="GO:0006935">
    <property type="term" value="P:chemotaxis"/>
    <property type="evidence" value="ECO:0007669"/>
    <property type="project" value="UniProtKB-KW"/>
</dbReference>
<dbReference type="AlphaFoldDB" id="A0A7W0CBH4"/>
<dbReference type="Gene3D" id="1.10.287.950">
    <property type="entry name" value="Methyl-accepting chemotaxis protein"/>
    <property type="match status" value="1"/>
</dbReference>
<keyword evidence="6 11" id="KW-0472">Membrane</keyword>
<evidence type="ECO:0000313" key="14">
    <source>
        <dbReference type="EMBL" id="MBA2882676.1"/>
    </source>
</evidence>
<feature type="domain" description="Methyl-accepting transducer" evidence="12">
    <location>
        <begin position="322"/>
        <end position="552"/>
    </location>
</feature>
<dbReference type="GO" id="GO:0004888">
    <property type="term" value="F:transmembrane signaling receptor activity"/>
    <property type="evidence" value="ECO:0007669"/>
    <property type="project" value="InterPro"/>
</dbReference>
<dbReference type="SMART" id="SM00283">
    <property type="entry name" value="MA"/>
    <property type="match status" value="1"/>
</dbReference>
<accession>A0A7W0CBH4</accession>
<organism evidence="14 15">
    <name type="scientific">Desulfosalsimonas propionicica</name>
    <dbReference type="NCBI Taxonomy" id="332175"/>
    <lineage>
        <taxon>Bacteria</taxon>
        <taxon>Pseudomonadati</taxon>
        <taxon>Thermodesulfobacteriota</taxon>
        <taxon>Desulfobacteria</taxon>
        <taxon>Desulfobacterales</taxon>
        <taxon>Desulfosalsimonadaceae</taxon>
        <taxon>Desulfosalsimonas</taxon>
    </lineage>
</organism>
<keyword evidence="2" id="KW-1003">Cell membrane</keyword>
<evidence type="ECO:0000259" key="12">
    <source>
        <dbReference type="PROSITE" id="PS50111"/>
    </source>
</evidence>
<evidence type="ECO:0000256" key="1">
    <source>
        <dbReference type="ARBA" id="ARBA00004651"/>
    </source>
</evidence>
<feature type="region of interest" description="Disordered" evidence="10">
    <location>
        <begin position="574"/>
        <end position="663"/>
    </location>
</feature>
<evidence type="ECO:0000256" key="6">
    <source>
        <dbReference type="ARBA" id="ARBA00023136"/>
    </source>
</evidence>
<dbReference type="SUPFAM" id="SSF58104">
    <property type="entry name" value="Methyl-accepting chemotaxis protein (MCP) signaling domain"/>
    <property type="match status" value="1"/>
</dbReference>
<dbReference type="GO" id="GO:0005886">
    <property type="term" value="C:plasma membrane"/>
    <property type="evidence" value="ECO:0007669"/>
    <property type="project" value="UniProtKB-SubCell"/>
</dbReference>
<evidence type="ECO:0000256" key="8">
    <source>
        <dbReference type="PROSITE-ProRule" id="PRU00284"/>
    </source>
</evidence>
<evidence type="ECO:0000256" key="4">
    <source>
        <dbReference type="ARBA" id="ARBA00022692"/>
    </source>
</evidence>
<dbReference type="PROSITE" id="PS50192">
    <property type="entry name" value="T_SNARE"/>
    <property type="match status" value="1"/>
</dbReference>
<dbReference type="Proteomes" id="UP000525298">
    <property type="component" value="Unassembled WGS sequence"/>
</dbReference>
<evidence type="ECO:0000259" key="13">
    <source>
        <dbReference type="PROSITE" id="PS50192"/>
    </source>
</evidence>
<dbReference type="PANTHER" id="PTHR43531:SF11">
    <property type="entry name" value="METHYL-ACCEPTING CHEMOTAXIS PROTEIN 3"/>
    <property type="match status" value="1"/>
</dbReference>
<feature type="domain" description="T-SNARE coiled-coil homology" evidence="13">
    <location>
        <begin position="482"/>
        <end position="544"/>
    </location>
</feature>
<dbReference type="InterPro" id="IPR029151">
    <property type="entry name" value="Sensor-like_sf"/>
</dbReference>
<keyword evidence="3" id="KW-0145">Chemotaxis</keyword>
<dbReference type="PROSITE" id="PS50111">
    <property type="entry name" value="CHEMOTAXIS_TRANSDUC_2"/>
    <property type="match status" value="1"/>
</dbReference>
<evidence type="ECO:0000256" key="3">
    <source>
        <dbReference type="ARBA" id="ARBA00022500"/>
    </source>
</evidence>
<dbReference type="RefSeq" id="WP_181552306.1">
    <property type="nucleotide sequence ID" value="NZ_JACDUS010000011.1"/>
</dbReference>
<gene>
    <name evidence="14" type="ORF">HNR65_003030</name>
</gene>
<keyword evidence="4 11" id="KW-0812">Transmembrane</keyword>
<name>A0A7W0CBH4_9BACT</name>
<sequence>MKLSLKNKILLPVLVLVVLGMGVSTLVSYVQSKNAVETELNRQLEQITTSSIQTLSGWVQDRKLDISSWSTEQLYPKAMTQGLMGQAARKTANERMAHLQAAYDYYANIFLADKSGDIVAASAPDSVGKVSVGDRDYFKTSMQGQETISEAIVSRATGEPVFVISAPVVMQEEVQGVLLATVRIEAFASQFIDPIKVGEKGYAFVYDDDGDVLAHPDRSQIMKTNMKDLDFGGRMLQQGNGLMEYSYDDTEKMVSFDSEPVTGWTVAASASQHELMAPVRRLSYINLGLAGAIIAAALVIVFFLARSIANPLQAMTESLTRNSEQVASASSQVSSSSQSLAEGASEQASSLEQTSASLEEIASQTKMNMENSKSMDNMMKNEAGPSFQLMEEKMAVMDGNLKENVKLSEESAKIIKTIDDIAFQTNLLALNAAVEAARAGEAGKGFAVVAEEVRNLAGRSAEAAKTTQELIENSQTKIHETSAVYKEISEALGSTNQIAQKVMAMAGEVASASEEQSQGIDQVNGGVSEMDKVVQQNASNAEETASASEELTAQASELEEVVIRLNRLIHGQAENGHATVQRKPGSAKQISRGASSGRQTNAVQSRRQQDRKQVQNNRQPGQQTKQKAVEGRAGKKPAQASAQQAKKRPEEVIPLDEDDFKDF</sequence>
<evidence type="ECO:0000313" key="15">
    <source>
        <dbReference type="Proteomes" id="UP000525298"/>
    </source>
</evidence>
<comment type="subcellular location">
    <subcellularLocation>
        <location evidence="1">Cell membrane</location>
        <topology evidence="1">Multi-pass membrane protein</topology>
    </subcellularLocation>
</comment>
<feature type="region of interest" description="Disordered" evidence="10">
    <location>
        <begin position="330"/>
        <end position="355"/>
    </location>
</feature>
<feature type="compositionally biased region" description="Acidic residues" evidence="10">
    <location>
        <begin position="653"/>
        <end position="663"/>
    </location>
</feature>
<dbReference type="InterPro" id="IPR051310">
    <property type="entry name" value="MCP_chemotaxis"/>
</dbReference>
<comment type="caution">
    <text evidence="14">The sequence shown here is derived from an EMBL/GenBank/DDBJ whole genome shotgun (WGS) entry which is preliminary data.</text>
</comment>
<dbReference type="CDD" id="cd12914">
    <property type="entry name" value="PDC1_DGC_like"/>
    <property type="match status" value="1"/>
</dbReference>
<dbReference type="InterPro" id="IPR033479">
    <property type="entry name" value="dCache_1"/>
</dbReference>
<dbReference type="EMBL" id="JACDUS010000011">
    <property type="protein sequence ID" value="MBA2882676.1"/>
    <property type="molecule type" value="Genomic_DNA"/>
</dbReference>
<evidence type="ECO:0000256" key="9">
    <source>
        <dbReference type="SAM" id="Coils"/>
    </source>
</evidence>
<reference evidence="14 15" key="1">
    <citation type="submission" date="2020-07" db="EMBL/GenBank/DDBJ databases">
        <title>Genomic Encyclopedia of Type Strains, Phase IV (KMG-IV): sequencing the most valuable type-strain genomes for metagenomic binning, comparative biology and taxonomic classification.</title>
        <authorList>
            <person name="Goeker M."/>
        </authorList>
    </citation>
    <scope>NUCLEOTIDE SEQUENCE [LARGE SCALE GENOMIC DNA]</scope>
    <source>
        <strain evidence="14 15">DSM 17721</strain>
    </source>
</reference>
<dbReference type="CDD" id="cd12912">
    <property type="entry name" value="PDC2_MCP_like"/>
    <property type="match status" value="1"/>
</dbReference>
<dbReference type="Pfam" id="PF02743">
    <property type="entry name" value="dCache_1"/>
    <property type="match status" value="1"/>
</dbReference>
<comment type="similarity">
    <text evidence="7">Belongs to the methyl-accepting chemotaxis (MCP) protein family.</text>
</comment>
<feature type="compositionally biased region" description="Low complexity" evidence="10">
    <location>
        <begin position="330"/>
        <end position="353"/>
    </location>
</feature>
<evidence type="ECO:0000256" key="7">
    <source>
        <dbReference type="ARBA" id="ARBA00029447"/>
    </source>
</evidence>
<dbReference type="SUPFAM" id="SSF103190">
    <property type="entry name" value="Sensory domain-like"/>
    <property type="match status" value="1"/>
</dbReference>
<dbReference type="InterPro" id="IPR004089">
    <property type="entry name" value="MCPsignal_dom"/>
</dbReference>
<evidence type="ECO:0000256" key="2">
    <source>
        <dbReference type="ARBA" id="ARBA00022475"/>
    </source>
</evidence>
<evidence type="ECO:0000256" key="10">
    <source>
        <dbReference type="SAM" id="MobiDB-lite"/>
    </source>
</evidence>
<feature type="compositionally biased region" description="Polar residues" evidence="10">
    <location>
        <begin position="588"/>
        <end position="606"/>
    </location>
</feature>
<dbReference type="Pfam" id="PF00015">
    <property type="entry name" value="MCPsignal"/>
    <property type="match status" value="1"/>
</dbReference>